<gene>
    <name evidence="5" type="ORF">GWP43_14095</name>
</gene>
<dbReference type="InterPro" id="IPR027417">
    <property type="entry name" value="P-loop_NTPase"/>
</dbReference>
<dbReference type="PROSITE" id="PS00211">
    <property type="entry name" value="ABC_TRANSPORTER_1"/>
    <property type="match status" value="1"/>
</dbReference>
<dbReference type="InterPro" id="IPR017871">
    <property type="entry name" value="ABC_transporter-like_CS"/>
</dbReference>
<dbReference type="SMART" id="SM00382">
    <property type="entry name" value="AAA"/>
    <property type="match status" value="1"/>
</dbReference>
<sequence length="340" mass="38764">MSDQAVRSEKIIVAENICKSYTYYKKEAGLKGSIKNLFKREKLYKPAVKNLSFQINQGSITGLIGLNGAGKTTTLKMLSGLILPTTGNLSVLQHNPFEKKKEYLQQISMVMGNKSQLWWDLPAIDSFELNKIIYEIEDADYQKTLHIMIEILGVEKQVNVQVRRLSLGERMKMELIAALIHKPKLIFLDEPTIGLDVITQYNIRDFLKHYCSTYHATLILTSHNFNDIVSLCSELILINNGEKIYSDSFINFKNTFLNQKYFILKLKFPTAEKIITMLQQKGVGTAEKTADDTVKISADSTESLDILKNISNEFIEDLSDITIENISMEDVIRKLYKADE</sequence>
<dbReference type="PANTHER" id="PTHR42711">
    <property type="entry name" value="ABC TRANSPORTER ATP-BINDING PROTEIN"/>
    <property type="match status" value="1"/>
</dbReference>
<evidence type="ECO:0000256" key="3">
    <source>
        <dbReference type="ARBA" id="ARBA00022840"/>
    </source>
</evidence>
<accession>A0A6P1Y4H5</accession>
<protein>
    <submittedName>
        <fullName evidence="5">ATP-binding cassette domain-containing protein</fullName>
    </submittedName>
</protein>
<dbReference type="GO" id="GO:0005524">
    <property type="term" value="F:ATP binding"/>
    <property type="evidence" value="ECO:0007669"/>
    <property type="project" value="UniProtKB-KW"/>
</dbReference>
<dbReference type="AlphaFoldDB" id="A0A6P1Y4H5"/>
<proteinExistence type="predicted"/>
<evidence type="ECO:0000313" key="6">
    <source>
        <dbReference type="Proteomes" id="UP000464374"/>
    </source>
</evidence>
<organism evidence="5 6">
    <name type="scientific">Treponema vincentii</name>
    <dbReference type="NCBI Taxonomy" id="69710"/>
    <lineage>
        <taxon>Bacteria</taxon>
        <taxon>Pseudomonadati</taxon>
        <taxon>Spirochaetota</taxon>
        <taxon>Spirochaetia</taxon>
        <taxon>Spirochaetales</taxon>
        <taxon>Treponemataceae</taxon>
        <taxon>Treponema</taxon>
    </lineage>
</organism>
<reference evidence="5 6" key="1">
    <citation type="submission" date="2020-01" db="EMBL/GenBank/DDBJ databases">
        <title>Complete genome sequence of a human oral phylogroup 1 Treponema sp. strain ATCC 700766, originally isolated from periodontitis dental plaque.</title>
        <authorList>
            <person name="Chan Y."/>
            <person name="Huo Y.-B."/>
            <person name="Yu X.-L."/>
            <person name="Zeng H."/>
            <person name="Leung W.-K."/>
            <person name="Watt R.M."/>
        </authorList>
    </citation>
    <scope>NUCLEOTIDE SEQUENCE [LARGE SCALE GENOMIC DNA]</scope>
    <source>
        <strain evidence="5 6">OMZ 804</strain>
    </source>
</reference>
<dbReference type="InterPro" id="IPR003593">
    <property type="entry name" value="AAA+_ATPase"/>
</dbReference>
<dbReference type="InterPro" id="IPR050763">
    <property type="entry name" value="ABC_transporter_ATP-binding"/>
</dbReference>
<feature type="domain" description="ABC transporter" evidence="4">
    <location>
        <begin position="32"/>
        <end position="265"/>
    </location>
</feature>
<dbReference type="PANTHER" id="PTHR42711:SF4">
    <property type="entry name" value="ABC TRANSPORTER RELATED"/>
    <property type="match status" value="1"/>
</dbReference>
<dbReference type="Pfam" id="PF00005">
    <property type="entry name" value="ABC_tran"/>
    <property type="match status" value="1"/>
</dbReference>
<dbReference type="PROSITE" id="PS50893">
    <property type="entry name" value="ABC_TRANSPORTER_2"/>
    <property type="match status" value="1"/>
</dbReference>
<dbReference type="Proteomes" id="UP000464374">
    <property type="component" value="Chromosome"/>
</dbReference>
<keyword evidence="1" id="KW-0813">Transport</keyword>
<dbReference type="GO" id="GO:0016887">
    <property type="term" value="F:ATP hydrolysis activity"/>
    <property type="evidence" value="ECO:0007669"/>
    <property type="project" value="InterPro"/>
</dbReference>
<evidence type="ECO:0000256" key="1">
    <source>
        <dbReference type="ARBA" id="ARBA00022448"/>
    </source>
</evidence>
<keyword evidence="2" id="KW-0547">Nucleotide-binding</keyword>
<dbReference type="RefSeq" id="WP_162664673.1">
    <property type="nucleotide sequence ID" value="NZ_CP048020.1"/>
</dbReference>
<dbReference type="EMBL" id="CP048020">
    <property type="protein sequence ID" value="QHX44405.1"/>
    <property type="molecule type" value="Genomic_DNA"/>
</dbReference>
<dbReference type="SUPFAM" id="SSF52540">
    <property type="entry name" value="P-loop containing nucleoside triphosphate hydrolases"/>
    <property type="match status" value="1"/>
</dbReference>
<keyword evidence="3 5" id="KW-0067">ATP-binding</keyword>
<name>A0A6P1Y4H5_9SPIR</name>
<dbReference type="KEGG" id="trz:GWP43_14095"/>
<evidence type="ECO:0000259" key="4">
    <source>
        <dbReference type="PROSITE" id="PS50893"/>
    </source>
</evidence>
<evidence type="ECO:0000313" key="5">
    <source>
        <dbReference type="EMBL" id="QHX44405.1"/>
    </source>
</evidence>
<dbReference type="Gene3D" id="3.40.50.300">
    <property type="entry name" value="P-loop containing nucleotide triphosphate hydrolases"/>
    <property type="match status" value="1"/>
</dbReference>
<evidence type="ECO:0000256" key="2">
    <source>
        <dbReference type="ARBA" id="ARBA00022741"/>
    </source>
</evidence>
<dbReference type="InterPro" id="IPR003439">
    <property type="entry name" value="ABC_transporter-like_ATP-bd"/>
</dbReference>